<evidence type="ECO:0000256" key="5">
    <source>
        <dbReference type="ARBA" id="ARBA00022691"/>
    </source>
</evidence>
<dbReference type="PANTHER" id="PTHR45875:SF1">
    <property type="entry name" value="METHYLTRANSFERASE N6AMT1"/>
    <property type="match status" value="1"/>
</dbReference>
<evidence type="ECO:0000313" key="8">
    <source>
        <dbReference type="Proteomes" id="UP000717328"/>
    </source>
</evidence>
<dbReference type="PROSITE" id="PS00092">
    <property type="entry name" value="N6_MTASE"/>
    <property type="match status" value="1"/>
</dbReference>
<evidence type="ECO:0000256" key="1">
    <source>
        <dbReference type="ARBA" id="ARBA00004123"/>
    </source>
</evidence>
<reference evidence="7" key="2">
    <citation type="submission" date="2021-10" db="EMBL/GenBank/DDBJ databases">
        <title>Phylogenomics reveals ancestral predisposition of the termite-cultivated fungus Termitomyces towards a domesticated lifestyle.</title>
        <authorList>
            <person name="Auxier B."/>
            <person name="Grum-Grzhimaylo A."/>
            <person name="Cardenas M.E."/>
            <person name="Lodge J.D."/>
            <person name="Laessoe T."/>
            <person name="Pedersen O."/>
            <person name="Smith M.E."/>
            <person name="Kuyper T.W."/>
            <person name="Franco-Molano E.A."/>
            <person name="Baroni T.J."/>
            <person name="Aanen D.K."/>
        </authorList>
    </citation>
    <scope>NUCLEOTIDE SEQUENCE</scope>
    <source>
        <strain evidence="7">D49</strain>
    </source>
</reference>
<comment type="similarity">
    <text evidence="2">Belongs to the eukaryotic/archaeal PrmC-related family.</text>
</comment>
<evidence type="ECO:0000313" key="7">
    <source>
        <dbReference type="EMBL" id="KAG5654028.1"/>
    </source>
</evidence>
<dbReference type="GO" id="GO:0003676">
    <property type="term" value="F:nucleic acid binding"/>
    <property type="evidence" value="ECO:0007669"/>
    <property type="project" value="InterPro"/>
</dbReference>
<dbReference type="Gene3D" id="3.40.50.150">
    <property type="entry name" value="Vaccinia Virus protein VP39"/>
    <property type="match status" value="1"/>
</dbReference>
<dbReference type="Proteomes" id="UP000717328">
    <property type="component" value="Unassembled WGS sequence"/>
</dbReference>
<dbReference type="EMBL" id="JABCKI010000022">
    <property type="protein sequence ID" value="KAG5654028.1"/>
    <property type="molecule type" value="Genomic_DNA"/>
</dbReference>
<reference evidence="7" key="1">
    <citation type="submission" date="2021-02" db="EMBL/GenBank/DDBJ databases">
        <authorList>
            <person name="Nieuwenhuis M."/>
            <person name="Van De Peppel L.J.J."/>
        </authorList>
    </citation>
    <scope>NUCLEOTIDE SEQUENCE</scope>
    <source>
        <strain evidence="7">D49</strain>
    </source>
</reference>
<dbReference type="InterPro" id="IPR002052">
    <property type="entry name" value="DNA_methylase_N6_adenine_CS"/>
</dbReference>
<evidence type="ECO:0000256" key="4">
    <source>
        <dbReference type="ARBA" id="ARBA00022679"/>
    </source>
</evidence>
<keyword evidence="5" id="KW-0949">S-adenosyl-L-methionine</keyword>
<evidence type="ECO:0000256" key="2">
    <source>
        <dbReference type="ARBA" id="ARBA00006149"/>
    </source>
</evidence>
<dbReference type="OrthoDB" id="406152at2759"/>
<keyword evidence="6" id="KW-0539">Nucleus</keyword>
<comment type="caution">
    <text evidence="7">The sequence shown here is derived from an EMBL/GenBank/DDBJ whole genome shotgun (WGS) entry which is preliminary data.</text>
</comment>
<protein>
    <submittedName>
        <fullName evidence="7">Uncharacterized protein</fullName>
    </submittedName>
</protein>
<organism evidence="7 8">
    <name type="scientific">Sphagnurus paluster</name>
    <dbReference type="NCBI Taxonomy" id="117069"/>
    <lineage>
        <taxon>Eukaryota</taxon>
        <taxon>Fungi</taxon>
        <taxon>Dikarya</taxon>
        <taxon>Basidiomycota</taxon>
        <taxon>Agaricomycotina</taxon>
        <taxon>Agaricomycetes</taxon>
        <taxon>Agaricomycetidae</taxon>
        <taxon>Agaricales</taxon>
        <taxon>Tricholomatineae</taxon>
        <taxon>Lyophyllaceae</taxon>
        <taxon>Sphagnurus</taxon>
    </lineage>
</organism>
<dbReference type="AlphaFoldDB" id="A0A9P7KKV2"/>
<dbReference type="InterPro" id="IPR029063">
    <property type="entry name" value="SAM-dependent_MTases_sf"/>
</dbReference>
<proteinExistence type="inferred from homology"/>
<keyword evidence="8" id="KW-1185">Reference proteome</keyword>
<dbReference type="InterPro" id="IPR052190">
    <property type="entry name" value="Euk-Arch_PrmC-MTase"/>
</dbReference>
<dbReference type="GO" id="GO:0035657">
    <property type="term" value="C:eRF1 methyltransferase complex"/>
    <property type="evidence" value="ECO:0007669"/>
    <property type="project" value="TreeGrafter"/>
</dbReference>
<dbReference type="FunFam" id="3.40.50.150:FF:000077">
    <property type="entry name" value="HemK methyltransferase family member 2"/>
    <property type="match status" value="1"/>
</dbReference>
<dbReference type="PANTHER" id="PTHR45875">
    <property type="entry name" value="METHYLTRANSFERASE N6AMT1"/>
    <property type="match status" value="1"/>
</dbReference>
<dbReference type="GO" id="GO:0008276">
    <property type="term" value="F:protein methyltransferase activity"/>
    <property type="evidence" value="ECO:0007669"/>
    <property type="project" value="TreeGrafter"/>
</dbReference>
<dbReference type="GO" id="GO:0005634">
    <property type="term" value="C:nucleus"/>
    <property type="evidence" value="ECO:0007669"/>
    <property type="project" value="UniProtKB-SubCell"/>
</dbReference>
<keyword evidence="3" id="KW-0489">Methyltransferase</keyword>
<evidence type="ECO:0000256" key="3">
    <source>
        <dbReference type="ARBA" id="ARBA00022603"/>
    </source>
</evidence>
<dbReference type="GO" id="GO:0008757">
    <property type="term" value="F:S-adenosylmethionine-dependent methyltransferase activity"/>
    <property type="evidence" value="ECO:0007669"/>
    <property type="project" value="TreeGrafter"/>
</dbReference>
<name>A0A9P7KKV2_9AGAR</name>
<sequence>MIPTPDLRHLTAQDYDRVYEPAEDTFLLLDALEADQHDLKRLRPLISLEIGSGSGCVSAFIAKILGPSVRTSRPTHFSPSLTSSTVYLCTDINPHACRCTHSTGHHNAAPLDPINTSLAGPLARRLHRAVDVVLFNPPYVPTVPDEADDAQQARGIAGAWAGGVDGMGVTDQFLERVGELMSDRGRFYLVAVPENDVPGIRERMLRVHGLQSEIVLSRRAGREHLFVLRFVRAQGASQTN</sequence>
<gene>
    <name evidence="7" type="ORF">H0H81_008043</name>
</gene>
<dbReference type="GO" id="GO:0032259">
    <property type="term" value="P:methylation"/>
    <property type="evidence" value="ECO:0007669"/>
    <property type="project" value="UniProtKB-KW"/>
</dbReference>
<evidence type="ECO:0000256" key="6">
    <source>
        <dbReference type="ARBA" id="ARBA00023242"/>
    </source>
</evidence>
<comment type="subcellular location">
    <subcellularLocation>
        <location evidence="1">Nucleus</location>
    </subcellularLocation>
</comment>
<dbReference type="SUPFAM" id="SSF53335">
    <property type="entry name" value="S-adenosyl-L-methionine-dependent methyltransferases"/>
    <property type="match status" value="1"/>
</dbReference>
<keyword evidence="4" id="KW-0808">Transferase</keyword>
<accession>A0A9P7KKV2</accession>